<organism evidence="1 2">
    <name type="scientific">Nonomuraea soli</name>
    <dbReference type="NCBI Taxonomy" id="1032476"/>
    <lineage>
        <taxon>Bacteria</taxon>
        <taxon>Bacillati</taxon>
        <taxon>Actinomycetota</taxon>
        <taxon>Actinomycetes</taxon>
        <taxon>Streptosporangiales</taxon>
        <taxon>Streptosporangiaceae</taxon>
        <taxon>Nonomuraea</taxon>
    </lineage>
</organism>
<dbReference type="Proteomes" id="UP000530928">
    <property type="component" value="Unassembled WGS sequence"/>
</dbReference>
<proteinExistence type="predicted"/>
<accession>A0A7W0HSC2</accession>
<protein>
    <submittedName>
        <fullName evidence="1">Ferredoxin-NADP reductase</fullName>
    </submittedName>
</protein>
<gene>
    <name evidence="1" type="ORF">HNR30_005279</name>
</gene>
<dbReference type="EMBL" id="JACDUR010000005">
    <property type="protein sequence ID" value="MBA2893918.1"/>
    <property type="molecule type" value="Genomic_DNA"/>
</dbReference>
<evidence type="ECO:0000313" key="2">
    <source>
        <dbReference type="Proteomes" id="UP000530928"/>
    </source>
</evidence>
<comment type="caution">
    <text evidence="1">The sequence shown here is derived from an EMBL/GenBank/DDBJ whole genome shotgun (WGS) entry which is preliminary data.</text>
</comment>
<evidence type="ECO:0000313" key="1">
    <source>
        <dbReference type="EMBL" id="MBA2893918.1"/>
    </source>
</evidence>
<dbReference type="RefSeq" id="WP_181612666.1">
    <property type="nucleotide sequence ID" value="NZ_BAABAM010000005.1"/>
</dbReference>
<reference evidence="1 2" key="1">
    <citation type="submission" date="2020-07" db="EMBL/GenBank/DDBJ databases">
        <title>Genomic Encyclopedia of Type Strains, Phase IV (KMG-IV): sequencing the most valuable type-strain genomes for metagenomic binning, comparative biology and taxonomic classification.</title>
        <authorList>
            <person name="Goeker M."/>
        </authorList>
    </citation>
    <scope>NUCLEOTIDE SEQUENCE [LARGE SCALE GENOMIC DNA]</scope>
    <source>
        <strain evidence="1 2">DSM 45533</strain>
    </source>
</reference>
<sequence>MTSPVLIAADIDTARLERLLARLPQGAPTVVRTQRVTAELREIQRRRGLVLVVGDEHDPRVKEQVSASGLARLLPDIGEREVRLAGPRPFRKYVRGALKRIRARSA</sequence>
<dbReference type="AlphaFoldDB" id="A0A7W0HSC2"/>
<name>A0A7W0HSC2_9ACTN</name>
<keyword evidence="2" id="KW-1185">Reference proteome</keyword>